<dbReference type="PROSITE" id="PS50157">
    <property type="entry name" value="ZINC_FINGER_C2H2_2"/>
    <property type="match status" value="1"/>
</dbReference>
<dbReference type="GO" id="GO:0008270">
    <property type="term" value="F:zinc ion binding"/>
    <property type="evidence" value="ECO:0007669"/>
    <property type="project" value="UniProtKB-KW"/>
</dbReference>
<dbReference type="STRING" id="188477.A0A3S1BQG2"/>
<keyword evidence="7" id="KW-0175">Coiled coil</keyword>
<evidence type="ECO:0000256" key="7">
    <source>
        <dbReference type="SAM" id="Coils"/>
    </source>
</evidence>
<evidence type="ECO:0000313" key="11">
    <source>
        <dbReference type="EMBL" id="RUS86248.1"/>
    </source>
</evidence>
<keyword evidence="6" id="KW-0862">Zinc</keyword>
<dbReference type="InterPro" id="IPR002112">
    <property type="entry name" value="Leuzip_Jun"/>
</dbReference>
<proteinExistence type="predicted"/>
<evidence type="ECO:0000256" key="6">
    <source>
        <dbReference type="PROSITE-ProRule" id="PRU00042"/>
    </source>
</evidence>
<feature type="coiled-coil region" evidence="7">
    <location>
        <begin position="501"/>
        <end position="535"/>
    </location>
</feature>
<feature type="compositionally biased region" description="Polar residues" evidence="8">
    <location>
        <begin position="423"/>
        <end position="460"/>
    </location>
</feature>
<feature type="domain" description="BZIP" evidence="10">
    <location>
        <begin position="476"/>
        <end position="539"/>
    </location>
</feature>
<protein>
    <recommendedName>
        <fullName evidence="13">BZIP domain-containing protein</fullName>
    </recommendedName>
</protein>
<feature type="region of interest" description="Disordered" evidence="8">
    <location>
        <begin position="87"/>
        <end position="131"/>
    </location>
</feature>
<name>A0A3S1BQG2_ELYCH</name>
<dbReference type="InterPro" id="IPR013087">
    <property type="entry name" value="Znf_C2H2_type"/>
</dbReference>
<evidence type="ECO:0000256" key="8">
    <source>
        <dbReference type="SAM" id="MobiDB-lite"/>
    </source>
</evidence>
<dbReference type="PROSITE" id="PS00028">
    <property type="entry name" value="ZINC_FINGER_C2H2_1"/>
    <property type="match status" value="1"/>
</dbReference>
<dbReference type="OrthoDB" id="295274at2759"/>
<dbReference type="PROSITE" id="PS00036">
    <property type="entry name" value="BZIP_BASIC"/>
    <property type="match status" value="1"/>
</dbReference>
<evidence type="ECO:0000256" key="2">
    <source>
        <dbReference type="ARBA" id="ARBA00023015"/>
    </source>
</evidence>
<organism evidence="11 12">
    <name type="scientific">Elysia chlorotica</name>
    <name type="common">Eastern emerald elysia</name>
    <name type="synonym">Sea slug</name>
    <dbReference type="NCBI Taxonomy" id="188477"/>
    <lineage>
        <taxon>Eukaryota</taxon>
        <taxon>Metazoa</taxon>
        <taxon>Spiralia</taxon>
        <taxon>Lophotrochozoa</taxon>
        <taxon>Mollusca</taxon>
        <taxon>Gastropoda</taxon>
        <taxon>Heterobranchia</taxon>
        <taxon>Euthyneura</taxon>
        <taxon>Panpulmonata</taxon>
        <taxon>Sacoglossa</taxon>
        <taxon>Placobranchoidea</taxon>
        <taxon>Plakobranchidae</taxon>
        <taxon>Elysia</taxon>
    </lineage>
</organism>
<evidence type="ECO:0000259" key="10">
    <source>
        <dbReference type="PROSITE" id="PS50217"/>
    </source>
</evidence>
<keyword evidence="5" id="KW-0539">Nucleus</keyword>
<dbReference type="CDD" id="cd14687">
    <property type="entry name" value="bZIP_ATF2"/>
    <property type="match status" value="1"/>
</dbReference>
<dbReference type="InterPro" id="IPR004827">
    <property type="entry name" value="bZIP"/>
</dbReference>
<keyword evidence="2" id="KW-0805">Transcription regulation</keyword>
<dbReference type="Gene3D" id="1.20.5.170">
    <property type="match status" value="1"/>
</dbReference>
<evidence type="ECO:0000256" key="3">
    <source>
        <dbReference type="ARBA" id="ARBA00023125"/>
    </source>
</evidence>
<dbReference type="GO" id="GO:0003700">
    <property type="term" value="F:DNA-binding transcription factor activity"/>
    <property type="evidence" value="ECO:0007669"/>
    <property type="project" value="InterPro"/>
</dbReference>
<keyword evidence="6" id="KW-0479">Metal-binding</keyword>
<dbReference type="InterPro" id="IPR051027">
    <property type="entry name" value="bZIP_transcription_factors"/>
</dbReference>
<dbReference type="SUPFAM" id="SSF57959">
    <property type="entry name" value="Leucine zipper domain"/>
    <property type="match status" value="1"/>
</dbReference>
<feature type="compositionally biased region" description="Low complexity" evidence="8">
    <location>
        <begin position="122"/>
        <end position="131"/>
    </location>
</feature>
<evidence type="ECO:0000256" key="5">
    <source>
        <dbReference type="ARBA" id="ARBA00023242"/>
    </source>
</evidence>
<sequence length="604" mass="65089">MEEEQDDMPFVCSVADCGMRFINEDHLNWHSKKHEMSLALNTGGQTSSSPAHPNFLDQTPTPTKFLKNCEEIGLYQELTPNPFDHAYKQALDDPTAPIPGPPTSGGELNTPTLILSDDHSKASSSAPSPLSLEKPTLLLKGAEPLRPSPLAVQATRPASVVTATTVSPAKTLPVQQLSTAMVTTATNVPLVTGLVSSADQLRQFSTAQNKLMLDLSGRSVMTEGHSQLLAVAPTTKVATVQPLVVQNTSSGLREQLTREGTTLQSNRFVSSSSSTASNLGVLKHIKSEHLESEDTDSAGNATQQQQQQCTMQVLLQLPTGETVPISIPATINKLQYLGPTQLQQHLQQQQQPQQQTQAQSGLPKLSPAPSTTSTPVNQTTTIKQRLKAQLQSQLSPTAKAGIHGETGLGTVLHEQQGSSTSAFNTVASTPASSMVDSTSPIMMLDSPNSEMNLSDSSDYSIDSKRQKLSPDTADPDERRRKFLERNRAAAARCRQKRKHWISNLEKKADELQNTNSKLQNEVKLLRGEVAQLKTLLIAHKDCPVTQQQKSQGQLQHVILPDLQAQVVPTADSDQGSALHLGQIVTILQPDAGSLGSRSNSLQGT</sequence>
<keyword evidence="3" id="KW-0238">DNA-binding</keyword>
<dbReference type="SMART" id="SM00355">
    <property type="entry name" value="ZnF_C2H2"/>
    <property type="match status" value="1"/>
</dbReference>
<feature type="region of interest" description="Disordered" evidence="8">
    <location>
        <begin position="343"/>
        <end position="379"/>
    </location>
</feature>
<reference evidence="11 12" key="1">
    <citation type="submission" date="2019-01" db="EMBL/GenBank/DDBJ databases">
        <title>A draft genome assembly of the solar-powered sea slug Elysia chlorotica.</title>
        <authorList>
            <person name="Cai H."/>
            <person name="Li Q."/>
            <person name="Fang X."/>
            <person name="Li J."/>
            <person name="Curtis N.E."/>
            <person name="Altenburger A."/>
            <person name="Shibata T."/>
            <person name="Feng M."/>
            <person name="Maeda T."/>
            <person name="Schwartz J.A."/>
            <person name="Shigenobu S."/>
            <person name="Lundholm N."/>
            <person name="Nishiyama T."/>
            <person name="Yang H."/>
            <person name="Hasebe M."/>
            <person name="Li S."/>
            <person name="Pierce S.K."/>
            <person name="Wang J."/>
        </authorList>
    </citation>
    <scope>NUCLEOTIDE SEQUENCE [LARGE SCALE GENOMIC DNA]</scope>
    <source>
        <strain evidence="11">EC2010</strain>
        <tissue evidence="11">Whole organism of an adult</tissue>
    </source>
</reference>
<feature type="compositionally biased region" description="Low complexity" evidence="8">
    <location>
        <begin position="343"/>
        <end position="359"/>
    </location>
</feature>
<gene>
    <name evidence="11" type="ORF">EGW08_005990</name>
</gene>
<keyword evidence="12" id="KW-1185">Reference proteome</keyword>
<dbReference type="GO" id="GO:0005634">
    <property type="term" value="C:nucleus"/>
    <property type="evidence" value="ECO:0007669"/>
    <property type="project" value="UniProtKB-SubCell"/>
</dbReference>
<dbReference type="EMBL" id="RQTK01000145">
    <property type="protein sequence ID" value="RUS86248.1"/>
    <property type="molecule type" value="Genomic_DNA"/>
</dbReference>
<comment type="subcellular location">
    <subcellularLocation>
        <location evidence="1">Nucleus</location>
    </subcellularLocation>
</comment>
<evidence type="ECO:0000256" key="4">
    <source>
        <dbReference type="ARBA" id="ARBA00023163"/>
    </source>
</evidence>
<dbReference type="PRINTS" id="PR00043">
    <property type="entry name" value="LEUZIPPRJUN"/>
</dbReference>
<dbReference type="FunFam" id="1.20.5.170:FF:000010">
    <property type="entry name" value="Cyclic AMP-dependent transcription factor ATF-2"/>
    <property type="match status" value="1"/>
</dbReference>
<dbReference type="PROSITE" id="PS50217">
    <property type="entry name" value="BZIP"/>
    <property type="match status" value="1"/>
</dbReference>
<dbReference type="GO" id="GO:0003677">
    <property type="term" value="F:DNA binding"/>
    <property type="evidence" value="ECO:0007669"/>
    <property type="project" value="UniProtKB-KW"/>
</dbReference>
<keyword evidence="4" id="KW-0804">Transcription</keyword>
<feature type="region of interest" description="Disordered" evidence="8">
    <location>
        <begin position="423"/>
        <end position="480"/>
    </location>
</feature>
<feature type="compositionally biased region" description="Low complexity" evidence="8">
    <location>
        <begin position="369"/>
        <end position="379"/>
    </location>
</feature>
<evidence type="ECO:0000259" key="9">
    <source>
        <dbReference type="PROSITE" id="PS50157"/>
    </source>
</evidence>
<feature type="domain" description="C2H2-type" evidence="9">
    <location>
        <begin position="10"/>
        <end position="34"/>
    </location>
</feature>
<dbReference type="AlphaFoldDB" id="A0A3S1BQG2"/>
<evidence type="ECO:0000256" key="1">
    <source>
        <dbReference type="ARBA" id="ARBA00004123"/>
    </source>
</evidence>
<dbReference type="Pfam" id="PF00170">
    <property type="entry name" value="bZIP_1"/>
    <property type="match status" value="1"/>
</dbReference>
<dbReference type="SMART" id="SM00338">
    <property type="entry name" value="BRLZ"/>
    <property type="match status" value="1"/>
</dbReference>
<dbReference type="Proteomes" id="UP000271974">
    <property type="component" value="Unassembled WGS sequence"/>
</dbReference>
<keyword evidence="6" id="KW-0863">Zinc-finger</keyword>
<dbReference type="PANTHER" id="PTHR19304">
    <property type="entry name" value="CYCLIC-AMP RESPONSE ELEMENT BINDING PROTEIN"/>
    <property type="match status" value="1"/>
</dbReference>
<comment type="caution">
    <text evidence="11">The sequence shown here is derived from an EMBL/GenBank/DDBJ whole genome shotgun (WGS) entry which is preliminary data.</text>
</comment>
<dbReference type="InterPro" id="IPR046347">
    <property type="entry name" value="bZIP_sf"/>
</dbReference>
<accession>A0A3S1BQG2</accession>
<evidence type="ECO:0008006" key="13">
    <source>
        <dbReference type="Google" id="ProtNLM"/>
    </source>
</evidence>
<evidence type="ECO:0000313" key="12">
    <source>
        <dbReference type="Proteomes" id="UP000271974"/>
    </source>
</evidence>